<keyword evidence="2" id="KW-0813">Transport</keyword>
<evidence type="ECO:0000313" key="8">
    <source>
        <dbReference type="Proteomes" id="UP001449795"/>
    </source>
</evidence>
<evidence type="ECO:0000256" key="4">
    <source>
        <dbReference type="ARBA" id="ARBA00022741"/>
    </source>
</evidence>
<dbReference type="GO" id="GO:0005524">
    <property type="term" value="F:ATP binding"/>
    <property type="evidence" value="ECO:0007669"/>
    <property type="project" value="UniProtKB-KW"/>
</dbReference>
<feature type="domain" description="ABC transporter" evidence="6">
    <location>
        <begin position="17"/>
        <end position="243"/>
    </location>
</feature>
<accession>A0ABZ3D3P9</accession>
<dbReference type="Gene3D" id="3.40.50.300">
    <property type="entry name" value="P-loop containing nucleotide triphosphate hydrolases"/>
    <property type="match status" value="1"/>
</dbReference>
<gene>
    <name evidence="7" type="ORF">AAC691_18810</name>
</gene>
<evidence type="ECO:0000313" key="7">
    <source>
        <dbReference type="EMBL" id="XAE42285.1"/>
    </source>
</evidence>
<dbReference type="SMART" id="SM00382">
    <property type="entry name" value="AAA"/>
    <property type="match status" value="1"/>
</dbReference>
<dbReference type="InterPro" id="IPR003439">
    <property type="entry name" value="ABC_transporter-like_ATP-bd"/>
</dbReference>
<keyword evidence="5 7" id="KW-0067">ATP-binding</keyword>
<keyword evidence="4" id="KW-0547">Nucleotide-binding</keyword>
<dbReference type="CDD" id="cd03230">
    <property type="entry name" value="ABC_DR_subfamily_A"/>
    <property type="match status" value="1"/>
</dbReference>
<keyword evidence="3" id="KW-0536">Nodulation</keyword>
<dbReference type="InterPro" id="IPR050763">
    <property type="entry name" value="ABC_transporter_ATP-binding"/>
</dbReference>
<evidence type="ECO:0000256" key="3">
    <source>
        <dbReference type="ARBA" id="ARBA00022458"/>
    </source>
</evidence>
<evidence type="ECO:0000256" key="1">
    <source>
        <dbReference type="ARBA" id="ARBA00005417"/>
    </source>
</evidence>
<sequence length="312" mass="32901">MNAETQGAAQPAAAAVVDVRDLVKVFGTHRALDGLSFAIAPGEIVALLGSNGAGKSTLIGCLLGFLLPGSGTVSIWGQEAGALDALRRARMGYVPQAMNAFGSFRVGQLIAYLGGFYASVPQAPDPALLAWADLDPAARVGRLSGGQKQRLAIVLALRHRPDFLILDEPVASLDPQARRDFMALLDEYCARTGACVLMSSHILSDLEKVATRALFMARGRIVHDTPMERFRRATRWIVPAGDGGAAPPTGPAGPIADRLPAPLTCLGRDAATGALLVDGWDDRLADALQAAFAHPVSVRHPDLEAAFLEITR</sequence>
<evidence type="ECO:0000256" key="5">
    <source>
        <dbReference type="ARBA" id="ARBA00022840"/>
    </source>
</evidence>
<dbReference type="Proteomes" id="UP001449795">
    <property type="component" value="Chromosome"/>
</dbReference>
<dbReference type="InterPro" id="IPR017871">
    <property type="entry name" value="ABC_transporter-like_CS"/>
</dbReference>
<dbReference type="PANTHER" id="PTHR42711:SF5">
    <property type="entry name" value="ABC TRANSPORTER ATP-BINDING PROTEIN NATA"/>
    <property type="match status" value="1"/>
</dbReference>
<reference evidence="7 8" key="1">
    <citation type="submission" date="2024-04" db="EMBL/GenBank/DDBJ databases">
        <title>Complete genome sequence of Nguyenibacter vanlangesis HBCM-1154, a strain capable of nitrogen fixation, IAA production, and phosphorus solubilization isolated from sugarcane soil.</title>
        <authorList>
            <person name="MY HANH P."/>
        </authorList>
    </citation>
    <scope>NUCLEOTIDE SEQUENCE [LARGE SCALE GENOMIC DNA]</scope>
    <source>
        <strain evidence="7 8">HBCM 1154</strain>
    </source>
</reference>
<keyword evidence="8" id="KW-1185">Reference proteome</keyword>
<evidence type="ECO:0000259" key="6">
    <source>
        <dbReference type="PROSITE" id="PS50893"/>
    </source>
</evidence>
<dbReference type="PANTHER" id="PTHR42711">
    <property type="entry name" value="ABC TRANSPORTER ATP-BINDING PROTEIN"/>
    <property type="match status" value="1"/>
</dbReference>
<dbReference type="Pfam" id="PF00005">
    <property type="entry name" value="ABC_tran"/>
    <property type="match status" value="1"/>
</dbReference>
<proteinExistence type="inferred from homology"/>
<comment type="similarity">
    <text evidence="1">Belongs to the ABC transporter superfamily.</text>
</comment>
<dbReference type="InterPro" id="IPR027417">
    <property type="entry name" value="P-loop_NTPase"/>
</dbReference>
<evidence type="ECO:0000256" key="2">
    <source>
        <dbReference type="ARBA" id="ARBA00022448"/>
    </source>
</evidence>
<dbReference type="EMBL" id="CP152276">
    <property type="protein sequence ID" value="XAE42285.1"/>
    <property type="molecule type" value="Genomic_DNA"/>
</dbReference>
<dbReference type="PROSITE" id="PS00211">
    <property type="entry name" value="ABC_TRANSPORTER_1"/>
    <property type="match status" value="1"/>
</dbReference>
<name>A0ABZ3D3P9_9PROT</name>
<dbReference type="SUPFAM" id="SSF52540">
    <property type="entry name" value="P-loop containing nucleoside triphosphate hydrolases"/>
    <property type="match status" value="1"/>
</dbReference>
<dbReference type="RefSeq" id="WP_342628057.1">
    <property type="nucleotide sequence ID" value="NZ_CP152276.1"/>
</dbReference>
<organism evidence="7 8">
    <name type="scientific">Nguyenibacter vanlangensis</name>
    <dbReference type="NCBI Taxonomy" id="1216886"/>
    <lineage>
        <taxon>Bacteria</taxon>
        <taxon>Pseudomonadati</taxon>
        <taxon>Pseudomonadota</taxon>
        <taxon>Alphaproteobacteria</taxon>
        <taxon>Acetobacterales</taxon>
        <taxon>Acetobacteraceae</taxon>
        <taxon>Nguyenibacter</taxon>
    </lineage>
</organism>
<protein>
    <submittedName>
        <fullName evidence="7">ABC transporter ATP-binding protein</fullName>
    </submittedName>
</protein>
<dbReference type="InterPro" id="IPR003593">
    <property type="entry name" value="AAA+_ATPase"/>
</dbReference>
<dbReference type="PROSITE" id="PS50893">
    <property type="entry name" value="ABC_TRANSPORTER_2"/>
    <property type="match status" value="1"/>
</dbReference>